<dbReference type="RefSeq" id="WP_380618731.1">
    <property type="nucleotide sequence ID" value="NZ_JBHSDK010000009.1"/>
</dbReference>
<feature type="transmembrane region" description="Helical" evidence="1">
    <location>
        <begin position="98"/>
        <end position="114"/>
    </location>
</feature>
<evidence type="ECO:0000256" key="1">
    <source>
        <dbReference type="SAM" id="Phobius"/>
    </source>
</evidence>
<comment type="caution">
    <text evidence="2">The sequence shown here is derived from an EMBL/GenBank/DDBJ whole genome shotgun (WGS) entry which is preliminary data.</text>
</comment>
<dbReference type="Proteomes" id="UP001595823">
    <property type="component" value="Unassembled WGS sequence"/>
</dbReference>
<feature type="transmembrane region" description="Helical" evidence="1">
    <location>
        <begin position="70"/>
        <end position="92"/>
    </location>
</feature>
<protein>
    <submittedName>
        <fullName evidence="2">Uncharacterized protein</fullName>
    </submittedName>
</protein>
<feature type="transmembrane region" description="Helical" evidence="1">
    <location>
        <begin position="146"/>
        <end position="165"/>
    </location>
</feature>
<reference evidence="3" key="1">
    <citation type="journal article" date="2019" name="Int. J. Syst. Evol. Microbiol.">
        <title>The Global Catalogue of Microorganisms (GCM) 10K type strain sequencing project: providing services to taxonomists for standard genome sequencing and annotation.</title>
        <authorList>
            <consortium name="The Broad Institute Genomics Platform"/>
            <consortium name="The Broad Institute Genome Sequencing Center for Infectious Disease"/>
            <person name="Wu L."/>
            <person name="Ma J."/>
        </authorList>
    </citation>
    <scope>NUCLEOTIDE SEQUENCE [LARGE SCALE GENOMIC DNA]</scope>
    <source>
        <strain evidence="3">IBRC-M 10908</strain>
    </source>
</reference>
<sequence>MNGQRLGSLIGAIGGAVFVLLNAADFPSPADTATRVAGAVAFLAVIWFAVLKPGPAVEAPEPSRNAVRVYWLCVVFEVIAIPVGAQVITRAFERPDLVILWVVLVVGVHFVPFAKAFSLPLFGFLGWTLVGIAAAGTAAALTVDAVAAPVAGVAAGFILLGFSGFSRSMKAASAS</sequence>
<accession>A0ABV8TVA9</accession>
<evidence type="ECO:0000313" key="2">
    <source>
        <dbReference type="EMBL" id="MFC4334738.1"/>
    </source>
</evidence>
<gene>
    <name evidence="2" type="ORF">ACFPET_05965</name>
</gene>
<evidence type="ECO:0000313" key="3">
    <source>
        <dbReference type="Proteomes" id="UP001595823"/>
    </source>
</evidence>
<feature type="transmembrane region" description="Helical" evidence="1">
    <location>
        <begin position="33"/>
        <end position="50"/>
    </location>
</feature>
<proteinExistence type="predicted"/>
<keyword evidence="1" id="KW-1133">Transmembrane helix</keyword>
<organism evidence="2 3">
    <name type="scientific">Salininema proteolyticum</name>
    <dbReference type="NCBI Taxonomy" id="1607685"/>
    <lineage>
        <taxon>Bacteria</taxon>
        <taxon>Bacillati</taxon>
        <taxon>Actinomycetota</taxon>
        <taxon>Actinomycetes</taxon>
        <taxon>Glycomycetales</taxon>
        <taxon>Glycomycetaceae</taxon>
        <taxon>Salininema</taxon>
    </lineage>
</organism>
<keyword evidence="1" id="KW-0812">Transmembrane</keyword>
<name>A0ABV8TVA9_9ACTN</name>
<keyword evidence="3" id="KW-1185">Reference proteome</keyword>
<keyword evidence="1" id="KW-0472">Membrane</keyword>
<feature type="transmembrane region" description="Helical" evidence="1">
    <location>
        <begin position="121"/>
        <end position="140"/>
    </location>
</feature>
<dbReference type="EMBL" id="JBHSDK010000009">
    <property type="protein sequence ID" value="MFC4334738.1"/>
    <property type="molecule type" value="Genomic_DNA"/>
</dbReference>